<accession>A0A250DQM8</accession>
<dbReference type="PANTHER" id="PTHR43861">
    <property type="entry name" value="TRANS-ACONITATE 2-METHYLTRANSFERASE-RELATED"/>
    <property type="match status" value="1"/>
</dbReference>
<proteinExistence type="predicted"/>
<dbReference type="CDD" id="cd02440">
    <property type="entry name" value="AdoMet_MTases"/>
    <property type="match status" value="1"/>
</dbReference>
<dbReference type="KEGG" id="vbo:CKY39_25710"/>
<gene>
    <name evidence="1" type="ORF">CKY39_25710</name>
</gene>
<dbReference type="Proteomes" id="UP000217154">
    <property type="component" value="Chromosome"/>
</dbReference>
<organism evidence="1 2">
    <name type="scientific">Variovorax boronicumulans</name>
    <dbReference type="NCBI Taxonomy" id="436515"/>
    <lineage>
        <taxon>Bacteria</taxon>
        <taxon>Pseudomonadati</taxon>
        <taxon>Pseudomonadota</taxon>
        <taxon>Betaproteobacteria</taxon>
        <taxon>Burkholderiales</taxon>
        <taxon>Comamonadaceae</taxon>
        <taxon>Variovorax</taxon>
    </lineage>
</organism>
<dbReference type="SUPFAM" id="SSF53335">
    <property type="entry name" value="S-adenosyl-L-methionine-dependent methyltransferases"/>
    <property type="match status" value="1"/>
</dbReference>
<evidence type="ECO:0000313" key="2">
    <source>
        <dbReference type="Proteomes" id="UP000217154"/>
    </source>
</evidence>
<keyword evidence="1" id="KW-0808">Transferase</keyword>
<reference evidence="1 2" key="1">
    <citation type="submission" date="2017-09" db="EMBL/GenBank/DDBJ databases">
        <title>The diverse metabolic capabilities of V. boronicumulans make it an excellent choice for continued studies on novel biodegradation.</title>
        <authorList>
            <person name="Sun S."/>
        </authorList>
    </citation>
    <scope>NUCLEOTIDE SEQUENCE [LARGE SCALE GENOMIC DNA]</scope>
    <source>
        <strain evidence="1 2">J1</strain>
    </source>
</reference>
<keyword evidence="1" id="KW-0489">Methyltransferase</keyword>
<dbReference type="GO" id="GO:0008168">
    <property type="term" value="F:methyltransferase activity"/>
    <property type="evidence" value="ECO:0007669"/>
    <property type="project" value="UniProtKB-KW"/>
</dbReference>
<name>A0A250DQM8_9BURK</name>
<dbReference type="RefSeq" id="WP_062475502.1">
    <property type="nucleotide sequence ID" value="NZ_CP023284.1"/>
</dbReference>
<evidence type="ECO:0000313" key="1">
    <source>
        <dbReference type="EMBL" id="ATA56253.1"/>
    </source>
</evidence>
<dbReference type="AlphaFoldDB" id="A0A250DQM8"/>
<dbReference type="Gene3D" id="3.40.50.150">
    <property type="entry name" value="Vaccinia Virus protein VP39"/>
    <property type="match status" value="1"/>
</dbReference>
<dbReference type="EMBL" id="CP023284">
    <property type="protein sequence ID" value="ATA56253.1"/>
    <property type="molecule type" value="Genomic_DNA"/>
</dbReference>
<dbReference type="Pfam" id="PF13489">
    <property type="entry name" value="Methyltransf_23"/>
    <property type="match status" value="1"/>
</dbReference>
<protein>
    <submittedName>
        <fullName evidence="1">Class I SAM-dependent methyltransferase</fullName>
    </submittedName>
</protein>
<dbReference type="GO" id="GO:0032259">
    <property type="term" value="P:methylation"/>
    <property type="evidence" value="ECO:0007669"/>
    <property type="project" value="UniProtKB-KW"/>
</dbReference>
<sequence>MTDFLWQDRDKKEYVYPFNPRPECLDMIQRPPTVALDIGCGSGGVGHELRRRHPGCELWGCEFNASAAQVAREHFDKVVEQDVETVDFAAMGLTRPFDLVCLFDVLEHLVNPWQLLSGLKRIVAPDAQILVSLPNASNLPMLYDAMRGHWRYTHWGLLDFTHLRFFTDFDARKMFYQTGFRVIDHRLDYLGEGRGIYERHQAEPFPLVLTLGGLSLQVASADDLARLCADRNLYLLSPHHGDFRDDSEREMASNSYPTTYTFGG</sequence>
<dbReference type="InterPro" id="IPR029063">
    <property type="entry name" value="SAM-dependent_MTases_sf"/>
</dbReference>